<dbReference type="EMBL" id="RWGY01000013">
    <property type="protein sequence ID" value="TVU23796.1"/>
    <property type="molecule type" value="Genomic_DNA"/>
</dbReference>
<evidence type="ECO:0000313" key="4">
    <source>
        <dbReference type="Proteomes" id="UP000324897"/>
    </source>
</evidence>
<evidence type="ECO:0000256" key="1">
    <source>
        <dbReference type="SAM" id="MobiDB-lite"/>
    </source>
</evidence>
<dbReference type="OrthoDB" id="684795at2759"/>
<keyword evidence="4" id="KW-1185">Reference proteome</keyword>
<feature type="compositionally biased region" description="Low complexity" evidence="1">
    <location>
        <begin position="64"/>
        <end position="81"/>
    </location>
</feature>
<organism evidence="3 4">
    <name type="scientific">Eragrostis curvula</name>
    <name type="common">weeping love grass</name>
    <dbReference type="NCBI Taxonomy" id="38414"/>
    <lineage>
        <taxon>Eukaryota</taxon>
        <taxon>Viridiplantae</taxon>
        <taxon>Streptophyta</taxon>
        <taxon>Embryophyta</taxon>
        <taxon>Tracheophyta</taxon>
        <taxon>Spermatophyta</taxon>
        <taxon>Magnoliopsida</taxon>
        <taxon>Liliopsida</taxon>
        <taxon>Poales</taxon>
        <taxon>Poaceae</taxon>
        <taxon>PACMAD clade</taxon>
        <taxon>Chloridoideae</taxon>
        <taxon>Eragrostideae</taxon>
        <taxon>Eragrostidinae</taxon>
        <taxon>Eragrostis</taxon>
    </lineage>
</organism>
<feature type="non-terminal residue" evidence="3">
    <location>
        <position position="1"/>
    </location>
</feature>
<sequence length="227" mass="26050">TEEELRLLSEYLAANTCSSLRQAFDEVIAVEHAALTKLAAERGLAPPPPRQGKQLPVDQETESLQPQQQPLSAAAQPQQSRAPRKPRHEASNAEIVENADNWMREEVKIVFQKYTERRNDLKAEFDCQFNELCHQGFSIENYNKIFHHYNFTIQMKKPNSVDWVVALYFAEVKQIFGRKYYFCCRLEPNENGHCYACKSQGMEDLQHPATGGFDAGSPNVGFSMWYE</sequence>
<gene>
    <name evidence="3" type="ORF">EJB05_26178</name>
</gene>
<evidence type="ECO:0000313" key="3">
    <source>
        <dbReference type="EMBL" id="TVU23796.1"/>
    </source>
</evidence>
<feature type="domain" description="DUF3615" evidence="2">
    <location>
        <begin position="108"/>
        <end position="208"/>
    </location>
</feature>
<proteinExistence type="predicted"/>
<feature type="region of interest" description="Disordered" evidence="1">
    <location>
        <begin position="40"/>
        <end position="97"/>
    </location>
</feature>
<dbReference type="Pfam" id="PF12274">
    <property type="entry name" value="DUF3615"/>
    <property type="match status" value="1"/>
</dbReference>
<protein>
    <recommendedName>
        <fullName evidence="2">DUF3615 domain-containing protein</fullName>
    </recommendedName>
</protein>
<dbReference type="PANTHER" id="PTHR33326:SF14">
    <property type="entry name" value="EXPRESSED PROTEIN"/>
    <property type="match status" value="1"/>
</dbReference>
<dbReference type="PANTHER" id="PTHR33326">
    <property type="entry name" value="OS05G0543800 PROTEIN"/>
    <property type="match status" value="1"/>
</dbReference>
<accession>A0A5J9UJT9</accession>
<dbReference type="Gramene" id="TVU23796">
    <property type="protein sequence ID" value="TVU23796"/>
    <property type="gene ID" value="EJB05_26178"/>
</dbReference>
<name>A0A5J9UJT9_9POAL</name>
<comment type="caution">
    <text evidence="3">The sequence shown here is derived from an EMBL/GenBank/DDBJ whole genome shotgun (WGS) entry which is preliminary data.</text>
</comment>
<reference evidence="3 4" key="1">
    <citation type="journal article" date="2019" name="Sci. Rep.">
        <title>A high-quality genome of Eragrostis curvula grass provides insights into Poaceae evolution and supports new strategies to enhance forage quality.</title>
        <authorList>
            <person name="Carballo J."/>
            <person name="Santos B.A.C.M."/>
            <person name="Zappacosta D."/>
            <person name="Garbus I."/>
            <person name="Selva J.P."/>
            <person name="Gallo C.A."/>
            <person name="Diaz A."/>
            <person name="Albertini E."/>
            <person name="Caccamo M."/>
            <person name="Echenique V."/>
        </authorList>
    </citation>
    <scope>NUCLEOTIDE SEQUENCE [LARGE SCALE GENOMIC DNA]</scope>
    <source>
        <strain evidence="4">cv. Victoria</strain>
        <tissue evidence="3">Leaf</tissue>
    </source>
</reference>
<evidence type="ECO:0000259" key="2">
    <source>
        <dbReference type="Pfam" id="PF12274"/>
    </source>
</evidence>
<dbReference type="Proteomes" id="UP000324897">
    <property type="component" value="Chromosome 2"/>
</dbReference>
<dbReference type="InterPro" id="IPR022059">
    <property type="entry name" value="DUF3615"/>
</dbReference>
<dbReference type="AlphaFoldDB" id="A0A5J9UJT9"/>